<name>A0A392VFC7_9FABA</name>
<reference evidence="2 3" key="1">
    <citation type="journal article" date="2018" name="Front. Plant Sci.">
        <title>Red Clover (Trifolium pratense) and Zigzag Clover (T. medium) - A Picture of Genomic Similarities and Differences.</title>
        <authorList>
            <person name="Dluhosova J."/>
            <person name="Istvanek J."/>
            <person name="Nedelnik J."/>
            <person name="Repkova J."/>
        </authorList>
    </citation>
    <scope>NUCLEOTIDE SEQUENCE [LARGE SCALE GENOMIC DNA]</scope>
    <source>
        <strain evidence="3">cv. 10/8</strain>
        <tissue evidence="2">Leaf</tissue>
    </source>
</reference>
<sequence>MVIDSEPTKTTKETRKSGKKLMYGPPRTWSKGMSPSEKKKKGLKRKKVSSS</sequence>
<accession>A0A392VFC7</accession>
<dbReference type="Proteomes" id="UP000265520">
    <property type="component" value="Unassembled WGS sequence"/>
</dbReference>
<feature type="non-terminal residue" evidence="2">
    <location>
        <position position="51"/>
    </location>
</feature>
<feature type="region of interest" description="Disordered" evidence="1">
    <location>
        <begin position="1"/>
        <end position="51"/>
    </location>
</feature>
<keyword evidence="3" id="KW-1185">Reference proteome</keyword>
<evidence type="ECO:0000256" key="1">
    <source>
        <dbReference type="SAM" id="MobiDB-lite"/>
    </source>
</evidence>
<protein>
    <submittedName>
        <fullName evidence="2">Uncharacterized protein</fullName>
    </submittedName>
</protein>
<evidence type="ECO:0000313" key="3">
    <source>
        <dbReference type="Proteomes" id="UP000265520"/>
    </source>
</evidence>
<proteinExistence type="predicted"/>
<comment type="caution">
    <text evidence="2">The sequence shown here is derived from an EMBL/GenBank/DDBJ whole genome shotgun (WGS) entry which is preliminary data.</text>
</comment>
<dbReference type="EMBL" id="LXQA011118730">
    <property type="protein sequence ID" value="MCI85565.1"/>
    <property type="molecule type" value="Genomic_DNA"/>
</dbReference>
<evidence type="ECO:0000313" key="2">
    <source>
        <dbReference type="EMBL" id="MCI85565.1"/>
    </source>
</evidence>
<feature type="compositionally biased region" description="Basic residues" evidence="1">
    <location>
        <begin position="38"/>
        <end position="51"/>
    </location>
</feature>
<feature type="compositionally biased region" description="Basic and acidic residues" evidence="1">
    <location>
        <begin position="1"/>
        <end position="16"/>
    </location>
</feature>
<organism evidence="2 3">
    <name type="scientific">Trifolium medium</name>
    <dbReference type="NCBI Taxonomy" id="97028"/>
    <lineage>
        <taxon>Eukaryota</taxon>
        <taxon>Viridiplantae</taxon>
        <taxon>Streptophyta</taxon>
        <taxon>Embryophyta</taxon>
        <taxon>Tracheophyta</taxon>
        <taxon>Spermatophyta</taxon>
        <taxon>Magnoliopsida</taxon>
        <taxon>eudicotyledons</taxon>
        <taxon>Gunneridae</taxon>
        <taxon>Pentapetalae</taxon>
        <taxon>rosids</taxon>
        <taxon>fabids</taxon>
        <taxon>Fabales</taxon>
        <taxon>Fabaceae</taxon>
        <taxon>Papilionoideae</taxon>
        <taxon>50 kb inversion clade</taxon>
        <taxon>NPAAA clade</taxon>
        <taxon>Hologalegina</taxon>
        <taxon>IRL clade</taxon>
        <taxon>Trifolieae</taxon>
        <taxon>Trifolium</taxon>
    </lineage>
</organism>
<dbReference type="AlphaFoldDB" id="A0A392VFC7"/>